<protein>
    <submittedName>
        <fullName evidence="12">Retrovirus-related Pol polyprotein from transposon TNT 1-94</fullName>
    </submittedName>
</protein>
<evidence type="ECO:0000256" key="3">
    <source>
        <dbReference type="ARBA" id="ARBA00022723"/>
    </source>
</evidence>
<evidence type="ECO:0000256" key="5">
    <source>
        <dbReference type="ARBA" id="ARBA00022801"/>
    </source>
</evidence>
<keyword evidence="5" id="KW-0378">Hydrolase</keyword>
<dbReference type="Proteomes" id="UP000620124">
    <property type="component" value="Unassembled WGS sequence"/>
</dbReference>
<keyword evidence="4" id="KW-0255">Endonuclease</keyword>
<keyword evidence="3" id="KW-0479">Metal-binding</keyword>
<reference evidence="12" key="1">
    <citation type="submission" date="2020-05" db="EMBL/GenBank/DDBJ databases">
        <title>Mycena genomes resolve the evolution of fungal bioluminescence.</title>
        <authorList>
            <person name="Tsai I.J."/>
        </authorList>
    </citation>
    <scope>NUCLEOTIDE SEQUENCE</scope>
    <source>
        <strain evidence="12">CCC161011</strain>
    </source>
</reference>
<dbReference type="GO" id="GO:0015074">
    <property type="term" value="P:DNA integration"/>
    <property type="evidence" value="ECO:0007669"/>
    <property type="project" value="UniProtKB-KW"/>
</dbReference>
<evidence type="ECO:0000313" key="13">
    <source>
        <dbReference type="Proteomes" id="UP000620124"/>
    </source>
</evidence>
<evidence type="ECO:0000256" key="8">
    <source>
        <dbReference type="ARBA" id="ARBA00022918"/>
    </source>
</evidence>
<dbReference type="GO" id="GO:0004519">
    <property type="term" value="F:endonuclease activity"/>
    <property type="evidence" value="ECO:0007669"/>
    <property type="project" value="UniProtKB-KW"/>
</dbReference>
<dbReference type="PANTHER" id="PTHR42648">
    <property type="entry name" value="TRANSPOSASE, PUTATIVE-RELATED"/>
    <property type="match status" value="1"/>
</dbReference>
<proteinExistence type="predicted"/>
<dbReference type="AlphaFoldDB" id="A0A8H6Z8Z8"/>
<accession>A0A8H6Z8Z8</accession>
<keyword evidence="13" id="KW-1185">Reference proteome</keyword>
<evidence type="ECO:0000256" key="6">
    <source>
        <dbReference type="ARBA" id="ARBA00022842"/>
    </source>
</evidence>
<dbReference type="GO" id="GO:0046872">
    <property type="term" value="F:metal ion binding"/>
    <property type="evidence" value="ECO:0007669"/>
    <property type="project" value="UniProtKB-KW"/>
</dbReference>
<keyword evidence="2" id="KW-0540">Nuclease</keyword>
<name>A0A8H6Z8Z8_9AGAR</name>
<evidence type="ECO:0000256" key="10">
    <source>
        <dbReference type="ARBA" id="ARBA00023172"/>
    </source>
</evidence>
<evidence type="ECO:0000256" key="9">
    <source>
        <dbReference type="ARBA" id="ARBA00022932"/>
    </source>
</evidence>
<dbReference type="GO" id="GO:0016787">
    <property type="term" value="F:hydrolase activity"/>
    <property type="evidence" value="ECO:0007669"/>
    <property type="project" value="UniProtKB-KW"/>
</dbReference>
<keyword evidence="9" id="KW-0808">Transferase</keyword>
<evidence type="ECO:0000313" key="12">
    <source>
        <dbReference type="EMBL" id="KAF7372511.1"/>
    </source>
</evidence>
<dbReference type="GO" id="GO:0003964">
    <property type="term" value="F:RNA-directed DNA polymerase activity"/>
    <property type="evidence" value="ECO:0007669"/>
    <property type="project" value="UniProtKB-KW"/>
</dbReference>
<dbReference type="InterPro" id="IPR039537">
    <property type="entry name" value="Retrotran_Ty1/copia-like"/>
</dbReference>
<keyword evidence="10" id="KW-0233">DNA recombination</keyword>
<feature type="compositionally biased region" description="Polar residues" evidence="11">
    <location>
        <begin position="74"/>
        <end position="91"/>
    </location>
</feature>
<keyword evidence="9" id="KW-0239">DNA-directed DNA polymerase</keyword>
<keyword evidence="8" id="KW-0695">RNA-directed DNA polymerase</keyword>
<keyword evidence="1" id="KW-0548">Nucleotidyltransferase</keyword>
<dbReference type="GO" id="GO:0006310">
    <property type="term" value="P:DNA recombination"/>
    <property type="evidence" value="ECO:0007669"/>
    <property type="project" value="UniProtKB-KW"/>
</dbReference>
<dbReference type="GO" id="GO:0003887">
    <property type="term" value="F:DNA-directed DNA polymerase activity"/>
    <property type="evidence" value="ECO:0007669"/>
    <property type="project" value="UniProtKB-KW"/>
</dbReference>
<evidence type="ECO:0000256" key="2">
    <source>
        <dbReference type="ARBA" id="ARBA00022722"/>
    </source>
</evidence>
<organism evidence="12 13">
    <name type="scientific">Mycena venus</name>
    <dbReference type="NCBI Taxonomy" id="2733690"/>
    <lineage>
        <taxon>Eukaryota</taxon>
        <taxon>Fungi</taxon>
        <taxon>Dikarya</taxon>
        <taxon>Basidiomycota</taxon>
        <taxon>Agaricomycotina</taxon>
        <taxon>Agaricomycetes</taxon>
        <taxon>Agaricomycetidae</taxon>
        <taxon>Agaricales</taxon>
        <taxon>Marasmiineae</taxon>
        <taxon>Mycenaceae</taxon>
        <taxon>Mycena</taxon>
    </lineage>
</organism>
<comment type="caution">
    <text evidence="12">The sequence shown here is derived from an EMBL/GenBank/DDBJ whole genome shotgun (WGS) entry which is preliminary data.</text>
</comment>
<evidence type="ECO:0000256" key="1">
    <source>
        <dbReference type="ARBA" id="ARBA00022695"/>
    </source>
</evidence>
<evidence type="ECO:0000256" key="4">
    <source>
        <dbReference type="ARBA" id="ARBA00022759"/>
    </source>
</evidence>
<keyword evidence="7" id="KW-0229">DNA integration</keyword>
<gene>
    <name evidence="12" type="ORF">MVEN_00113000</name>
</gene>
<keyword evidence="6" id="KW-0460">Magnesium</keyword>
<dbReference type="OrthoDB" id="7691805at2759"/>
<feature type="region of interest" description="Disordered" evidence="11">
    <location>
        <begin position="61"/>
        <end position="99"/>
    </location>
</feature>
<evidence type="ECO:0000256" key="11">
    <source>
        <dbReference type="SAM" id="MobiDB-lite"/>
    </source>
</evidence>
<dbReference type="EMBL" id="JACAZI010000001">
    <property type="protein sequence ID" value="KAF7372511.1"/>
    <property type="molecule type" value="Genomic_DNA"/>
</dbReference>
<evidence type="ECO:0000256" key="7">
    <source>
        <dbReference type="ARBA" id="ARBA00022908"/>
    </source>
</evidence>
<dbReference type="PANTHER" id="PTHR42648:SF11">
    <property type="entry name" value="TRANSPOSON TY4-P GAG-POL POLYPROTEIN"/>
    <property type="match status" value="1"/>
</dbReference>
<sequence length="270" mass="28834">MSNGLYRIPRHAAHARNALEQDSAAAVCSTERASGERSAKACEANASGGNSATTNMACGHGGKLAATGKPTAPPQQDSNASRGSSMATGTPTIPPEDNLRAKTEAANRAKIEIANTVKVKMTLSKLHRCLGHISPATARDIVRLGMVEGIDLDMHSKAKFCEPCVQAKATRKPFPKKSLMRATRYGEQVFSNVWGPAQVQTIGGRLYYVTFTDDSTHETMLYLIQKKSQTFDAYLDYEAWAKQHHGGATNNVLETGPGLGGATIGTLDTD</sequence>